<gene>
    <name evidence="2" type="ORF">FHS41_006599</name>
</gene>
<accession>A0A7W5F4Q7</accession>
<keyword evidence="3" id="KW-1185">Reference proteome</keyword>
<comment type="caution">
    <text evidence="2">The sequence shown here is derived from an EMBL/GenBank/DDBJ whole genome shotgun (WGS) entry which is preliminary data.</text>
</comment>
<sequence length="46" mass="5004">MPGKVYAEDTMPVGELSRRGAPVGQRPPEPVQKNQLRAIAPIVMSM</sequence>
<reference evidence="2 3" key="1">
    <citation type="submission" date="2020-08" db="EMBL/GenBank/DDBJ databases">
        <title>Genomic Encyclopedia of Type Strains, Phase III (KMG-III): the genomes of soil and plant-associated and newly described type strains.</title>
        <authorList>
            <person name="Whitman W."/>
        </authorList>
    </citation>
    <scope>NUCLEOTIDE SEQUENCE [LARGE SCALE GENOMIC DNA]</scope>
    <source>
        <strain evidence="2 3">CECT 3237</strain>
    </source>
</reference>
<dbReference type="EMBL" id="JACHXE010000008">
    <property type="protein sequence ID" value="MBB3080057.1"/>
    <property type="molecule type" value="Genomic_DNA"/>
</dbReference>
<dbReference type="Proteomes" id="UP000572907">
    <property type="component" value="Unassembled WGS sequence"/>
</dbReference>
<dbReference type="AlphaFoldDB" id="A0A7W5F4Q7"/>
<evidence type="ECO:0000256" key="1">
    <source>
        <dbReference type="SAM" id="MobiDB-lite"/>
    </source>
</evidence>
<protein>
    <submittedName>
        <fullName evidence="2">Uncharacterized protein</fullName>
    </submittedName>
</protein>
<proteinExistence type="predicted"/>
<name>A0A7W5F4Q7_9ACTN</name>
<feature type="region of interest" description="Disordered" evidence="1">
    <location>
        <begin position="1"/>
        <end position="30"/>
    </location>
</feature>
<organism evidence="2 3">
    <name type="scientific">Streptomyces violarus</name>
    <dbReference type="NCBI Taxonomy" id="67380"/>
    <lineage>
        <taxon>Bacteria</taxon>
        <taxon>Bacillati</taxon>
        <taxon>Actinomycetota</taxon>
        <taxon>Actinomycetes</taxon>
        <taxon>Kitasatosporales</taxon>
        <taxon>Streptomycetaceae</taxon>
        <taxon>Streptomyces</taxon>
    </lineage>
</organism>
<evidence type="ECO:0000313" key="2">
    <source>
        <dbReference type="EMBL" id="MBB3080057.1"/>
    </source>
</evidence>
<evidence type="ECO:0000313" key="3">
    <source>
        <dbReference type="Proteomes" id="UP000572907"/>
    </source>
</evidence>